<dbReference type="PANTHER" id="PTHR10443:SF12">
    <property type="entry name" value="DIPEPTIDASE"/>
    <property type="match status" value="1"/>
</dbReference>
<keyword evidence="1" id="KW-0224">Dipeptidase</keyword>
<dbReference type="EMBL" id="CP001736">
    <property type="protein sequence ID" value="ADB32124.1"/>
    <property type="molecule type" value="Genomic_DNA"/>
</dbReference>
<organism evidence="1 2">
    <name type="scientific">Kribbella flavida (strain DSM 17836 / JCM 10339 / NBRC 14399)</name>
    <dbReference type="NCBI Taxonomy" id="479435"/>
    <lineage>
        <taxon>Bacteria</taxon>
        <taxon>Bacillati</taxon>
        <taxon>Actinomycetota</taxon>
        <taxon>Actinomycetes</taxon>
        <taxon>Propionibacteriales</taxon>
        <taxon>Kribbellaceae</taxon>
        <taxon>Kribbella</taxon>
    </lineage>
</organism>
<name>D2Q2Z9_KRIFD</name>
<dbReference type="KEGG" id="kfl:Kfla_3060"/>
<dbReference type="Pfam" id="PF01244">
    <property type="entry name" value="Peptidase_M19"/>
    <property type="match status" value="1"/>
</dbReference>
<dbReference type="HOGENOM" id="CLU_031404_4_2_11"/>
<dbReference type="STRING" id="479435.Kfla_3060"/>
<reference evidence="2" key="1">
    <citation type="submission" date="2009-09" db="EMBL/GenBank/DDBJ databases">
        <title>The complete genome of Kribbella flavida DSM 17836.</title>
        <authorList>
            <consortium name="US DOE Joint Genome Institute (JGI-PGF)"/>
            <person name="Lucas S."/>
            <person name="Copeland A."/>
            <person name="Lapidus A."/>
            <person name="Glavina del Rio T."/>
            <person name="Dalin E."/>
            <person name="Tice H."/>
            <person name="Bruce D."/>
            <person name="Goodwin L."/>
            <person name="Pitluck S."/>
            <person name="Kyrpides N."/>
            <person name="Mavromatis K."/>
            <person name="Ivanova N."/>
            <person name="Saunders E."/>
            <person name="Brettin T."/>
            <person name="Detter J.C."/>
            <person name="Han C."/>
            <person name="Larimer F."/>
            <person name="Land M."/>
            <person name="Hauser L."/>
            <person name="Markowitz V."/>
            <person name="Cheng J.-F."/>
            <person name="Hugenholtz P."/>
            <person name="Woyke T."/>
            <person name="Wu D."/>
            <person name="Pukall R."/>
            <person name="Klenk H.-P."/>
            <person name="Eisen J.A."/>
        </authorList>
    </citation>
    <scope>NUCLEOTIDE SEQUENCE [LARGE SCALE GENOMIC DNA]</scope>
    <source>
        <strain evidence="2">DSM 17836 / JCM 10339 / NBRC 14399</strain>
    </source>
</reference>
<keyword evidence="1" id="KW-0645">Protease</keyword>
<sequence>MTTSVARVQALLQENPLIDGHNDLPIAFWELCGYDLDAHDLSVSVPQLNTDLPRLRLGQVAAQFWSLWVPQDDDAVRRTFEQIDFVHRLVERFGESMALTPTADDVEAAFKERRIASLMGMEGGHSIGESLGVLRIMRALGVRYMTLTHNNNVSWADSATDEPVLGGLNDFGEQVVAEMNRIGMLVDLSHVSADTMRHALRVTSAPVIFSHSSARAVCDVPRNVPDDVLQTLAGNGGVCMVTFVPYFVSQAFVDWVAGAREAAADQGLDPLKPADRKKLREAYAVPAPKVTLDDVVTHVEHVREVAGIDHVGIGGDYDGCPEFPVGLPDVASYPSLFYALADRGWSDQDLAKLAGGNILRVLRAADEAGPARAR</sequence>
<dbReference type="eggNOG" id="COG2355">
    <property type="taxonomic scope" value="Bacteria"/>
</dbReference>
<protein>
    <submittedName>
        <fullName evidence="1">Membrane dipeptidase</fullName>
        <ecNumber evidence="1">3.4.13.19</ecNumber>
    </submittedName>
</protein>
<dbReference type="Proteomes" id="UP000007967">
    <property type="component" value="Chromosome"/>
</dbReference>
<dbReference type="EC" id="3.4.13.19" evidence="1"/>
<dbReference type="RefSeq" id="WP_012920680.1">
    <property type="nucleotide sequence ID" value="NC_013729.1"/>
</dbReference>
<dbReference type="GO" id="GO:0006508">
    <property type="term" value="P:proteolysis"/>
    <property type="evidence" value="ECO:0007669"/>
    <property type="project" value="InterPro"/>
</dbReference>
<keyword evidence="2" id="KW-1185">Reference proteome</keyword>
<reference evidence="1 2" key="2">
    <citation type="journal article" date="2010" name="Stand. Genomic Sci.">
        <title>Complete genome sequence of Kribbella flavida type strain (IFO 14399).</title>
        <authorList>
            <person name="Pukall R."/>
            <person name="Lapidus A."/>
            <person name="Glavina Del Rio T."/>
            <person name="Copeland A."/>
            <person name="Tice H."/>
            <person name="Cheng J.-F."/>
            <person name="Lucas S."/>
            <person name="Chen F."/>
            <person name="Nolan M."/>
            <person name="LaButti K."/>
            <person name="Pati A."/>
            <person name="Ivanova N."/>
            <person name="Mavrommatis K."/>
            <person name="Mikhailova N."/>
            <person name="Pitluck S."/>
            <person name="Bruce D."/>
            <person name="Goodwin L."/>
            <person name="Land M."/>
            <person name="Hauser L."/>
            <person name="Chang Y.-J."/>
            <person name="Jeffries C.D."/>
            <person name="Chen A."/>
            <person name="Palaniappan K."/>
            <person name="Chain P."/>
            <person name="Rohde M."/>
            <person name="Goeker M."/>
            <person name="Bristow J."/>
            <person name="Eisen J.A."/>
            <person name="Markowitz V."/>
            <person name="Hugenholtz P."/>
            <person name="Kyrpides N.C."/>
            <person name="Klenk H.-P."/>
            <person name="Brettin T."/>
        </authorList>
    </citation>
    <scope>NUCLEOTIDE SEQUENCE [LARGE SCALE GENOMIC DNA]</scope>
    <source>
        <strain evidence="2">DSM 17836 / JCM 10339 / NBRC 14399</strain>
    </source>
</reference>
<dbReference type="Gene3D" id="3.20.20.140">
    <property type="entry name" value="Metal-dependent hydrolases"/>
    <property type="match status" value="1"/>
</dbReference>
<dbReference type="CDD" id="cd01301">
    <property type="entry name" value="rDP_like"/>
    <property type="match status" value="1"/>
</dbReference>
<dbReference type="OrthoDB" id="9804920at2"/>
<evidence type="ECO:0000313" key="2">
    <source>
        <dbReference type="Proteomes" id="UP000007967"/>
    </source>
</evidence>
<gene>
    <name evidence="1" type="ordered locus">Kfla_3060</name>
</gene>
<keyword evidence="1" id="KW-0378">Hydrolase</keyword>
<proteinExistence type="predicted"/>
<dbReference type="GO" id="GO:0070573">
    <property type="term" value="F:metallodipeptidase activity"/>
    <property type="evidence" value="ECO:0007669"/>
    <property type="project" value="InterPro"/>
</dbReference>
<accession>D2Q2Z9</accession>
<evidence type="ECO:0000313" key="1">
    <source>
        <dbReference type="EMBL" id="ADB32124.1"/>
    </source>
</evidence>
<dbReference type="InterPro" id="IPR008257">
    <property type="entry name" value="Pept_M19"/>
</dbReference>
<dbReference type="PROSITE" id="PS51365">
    <property type="entry name" value="RENAL_DIPEPTIDASE_2"/>
    <property type="match status" value="1"/>
</dbReference>
<dbReference type="AlphaFoldDB" id="D2Q2Z9"/>
<dbReference type="SUPFAM" id="SSF51556">
    <property type="entry name" value="Metallo-dependent hydrolases"/>
    <property type="match status" value="1"/>
</dbReference>
<dbReference type="InterPro" id="IPR032466">
    <property type="entry name" value="Metal_Hydrolase"/>
</dbReference>
<dbReference type="PANTHER" id="PTHR10443">
    <property type="entry name" value="MICROSOMAL DIPEPTIDASE"/>
    <property type="match status" value="1"/>
</dbReference>